<protein>
    <recommendedName>
        <fullName evidence="3">XRE family transcriptional regulator</fullName>
    </recommendedName>
</protein>
<comment type="caution">
    <text evidence="1">The sequence shown here is derived from an EMBL/GenBank/DDBJ whole genome shotgun (WGS) entry which is preliminary data.</text>
</comment>
<sequence>MIHQPYTAIRTLIWNNSITTFPEIILRISLKQLCKDADIEPSQMREWLHNISNITLQEVKQLSEMLEIPEYRMMRIVIATEKMQQAMRN</sequence>
<reference evidence="2" key="1">
    <citation type="submission" date="2018-11" db="EMBL/GenBank/DDBJ databases">
        <title>Chitinophaga lutea sp.nov., isolate from arsenic contaminated soil.</title>
        <authorList>
            <person name="Zong Y."/>
        </authorList>
    </citation>
    <scope>NUCLEOTIDE SEQUENCE [LARGE SCALE GENOMIC DNA]</scope>
    <source>
        <strain evidence="2">YLT18</strain>
    </source>
</reference>
<gene>
    <name evidence="1" type="ORF">EG028_00865</name>
</gene>
<dbReference type="EMBL" id="RMBX01000001">
    <property type="protein sequence ID" value="RPD42882.1"/>
    <property type="molecule type" value="Genomic_DNA"/>
</dbReference>
<evidence type="ECO:0000313" key="1">
    <source>
        <dbReference type="EMBL" id="RPD42882.1"/>
    </source>
</evidence>
<organism evidence="1 2">
    <name type="scientific">Chitinophaga barathri</name>
    <dbReference type="NCBI Taxonomy" id="1647451"/>
    <lineage>
        <taxon>Bacteria</taxon>
        <taxon>Pseudomonadati</taxon>
        <taxon>Bacteroidota</taxon>
        <taxon>Chitinophagia</taxon>
        <taxon>Chitinophagales</taxon>
        <taxon>Chitinophagaceae</taxon>
        <taxon>Chitinophaga</taxon>
    </lineage>
</organism>
<name>A0A3N4MFT1_9BACT</name>
<dbReference type="Proteomes" id="UP000279089">
    <property type="component" value="Unassembled WGS sequence"/>
</dbReference>
<dbReference type="AlphaFoldDB" id="A0A3N4MFT1"/>
<dbReference type="RefSeq" id="WP_120514156.1">
    <property type="nucleotide sequence ID" value="NZ_QXZY01000001.1"/>
</dbReference>
<accession>A0A3N4MFT1</accession>
<proteinExistence type="predicted"/>
<dbReference type="OrthoDB" id="673835at2"/>
<evidence type="ECO:0008006" key="3">
    <source>
        <dbReference type="Google" id="ProtNLM"/>
    </source>
</evidence>
<evidence type="ECO:0000313" key="2">
    <source>
        <dbReference type="Proteomes" id="UP000279089"/>
    </source>
</evidence>
<keyword evidence="2" id="KW-1185">Reference proteome</keyword>